<evidence type="ECO:0000256" key="15">
    <source>
        <dbReference type="ARBA" id="ARBA00023180"/>
    </source>
</evidence>
<feature type="domain" description="Protein kinase" evidence="21">
    <location>
        <begin position="422"/>
        <end position="709"/>
    </location>
</feature>
<keyword evidence="9 18" id="KW-0547">Nucleotide-binding</keyword>
<feature type="binding site" evidence="18">
    <location>
        <position position="451"/>
    </location>
    <ligand>
        <name>ATP</name>
        <dbReference type="ChEBI" id="CHEBI:30616"/>
    </ligand>
</feature>
<evidence type="ECO:0000256" key="16">
    <source>
        <dbReference type="ARBA" id="ARBA00058961"/>
    </source>
</evidence>
<evidence type="ECO:0000259" key="22">
    <source>
        <dbReference type="PROSITE" id="PS50026"/>
    </source>
</evidence>
<dbReference type="Gene3D" id="1.10.510.10">
    <property type="entry name" value="Transferase(Phosphotransferase) domain 1"/>
    <property type="match status" value="1"/>
</dbReference>
<dbReference type="Pfam" id="PF08488">
    <property type="entry name" value="WAK"/>
    <property type="match status" value="1"/>
</dbReference>
<dbReference type="Gene3D" id="2.10.25.10">
    <property type="entry name" value="Laminin"/>
    <property type="match status" value="2"/>
</dbReference>
<dbReference type="GO" id="GO:0005524">
    <property type="term" value="F:ATP binding"/>
    <property type="evidence" value="ECO:0007669"/>
    <property type="project" value="UniProtKB-UniRule"/>
</dbReference>
<dbReference type="GO" id="GO:0005509">
    <property type="term" value="F:calcium ion binding"/>
    <property type="evidence" value="ECO:0007669"/>
    <property type="project" value="InterPro"/>
</dbReference>
<dbReference type="FunFam" id="2.10.25.10:FF:000628">
    <property type="entry name" value="Wall-associated receptor kinase 2"/>
    <property type="match status" value="1"/>
</dbReference>
<keyword evidence="3 17" id="KW-0245">EGF-like domain</keyword>
<evidence type="ECO:0000256" key="18">
    <source>
        <dbReference type="PROSITE-ProRule" id="PRU10141"/>
    </source>
</evidence>
<keyword evidence="23" id="KW-1185">Reference proteome</keyword>
<keyword evidence="12 19" id="KW-1133">Transmembrane helix</keyword>
<dbReference type="InterPro" id="IPR017441">
    <property type="entry name" value="Protein_kinase_ATP_BS"/>
</dbReference>
<keyword evidence="11 18" id="KW-0067">ATP-binding</keyword>
<keyword evidence="13 19" id="KW-0472">Membrane</keyword>
<evidence type="ECO:0000259" key="21">
    <source>
        <dbReference type="PROSITE" id="PS50011"/>
    </source>
</evidence>
<accession>A0AB40BLY9</accession>
<evidence type="ECO:0000313" key="24">
    <source>
        <dbReference type="RefSeq" id="XP_039128445.1"/>
    </source>
</evidence>
<evidence type="ECO:0000256" key="14">
    <source>
        <dbReference type="ARBA" id="ARBA00023157"/>
    </source>
</evidence>
<dbReference type="PROSITE" id="PS00010">
    <property type="entry name" value="ASX_HYDROXYL"/>
    <property type="match status" value="1"/>
</dbReference>
<organism evidence="23 24">
    <name type="scientific">Dioscorea cayennensis subsp. rotundata</name>
    <name type="common">White Guinea yam</name>
    <name type="synonym">Dioscorea rotundata</name>
    <dbReference type="NCBI Taxonomy" id="55577"/>
    <lineage>
        <taxon>Eukaryota</taxon>
        <taxon>Viridiplantae</taxon>
        <taxon>Streptophyta</taxon>
        <taxon>Embryophyta</taxon>
        <taxon>Tracheophyta</taxon>
        <taxon>Spermatophyta</taxon>
        <taxon>Magnoliopsida</taxon>
        <taxon>Liliopsida</taxon>
        <taxon>Dioscoreales</taxon>
        <taxon>Dioscoreaceae</taxon>
        <taxon>Dioscorea</taxon>
    </lineage>
</organism>
<evidence type="ECO:0000256" key="8">
    <source>
        <dbReference type="ARBA" id="ARBA00022737"/>
    </source>
</evidence>
<dbReference type="GO" id="GO:0004674">
    <property type="term" value="F:protein serine/threonine kinase activity"/>
    <property type="evidence" value="ECO:0007669"/>
    <property type="project" value="UniProtKB-KW"/>
</dbReference>
<dbReference type="GO" id="GO:0005886">
    <property type="term" value="C:plasma membrane"/>
    <property type="evidence" value="ECO:0007669"/>
    <property type="project" value="TreeGrafter"/>
</dbReference>
<evidence type="ECO:0000256" key="19">
    <source>
        <dbReference type="SAM" id="Phobius"/>
    </source>
</evidence>
<keyword evidence="15" id="KW-0325">Glycoprotein</keyword>
<keyword evidence="10" id="KW-0418">Kinase</keyword>
<evidence type="ECO:0000313" key="23">
    <source>
        <dbReference type="Proteomes" id="UP001515500"/>
    </source>
</evidence>
<dbReference type="GO" id="GO:0007166">
    <property type="term" value="P:cell surface receptor signaling pathway"/>
    <property type="evidence" value="ECO:0007669"/>
    <property type="project" value="InterPro"/>
</dbReference>
<dbReference type="InterPro" id="IPR049883">
    <property type="entry name" value="NOTCH1_EGF-like"/>
</dbReference>
<dbReference type="Pfam" id="PF13947">
    <property type="entry name" value="GUB_WAK_bind"/>
    <property type="match status" value="1"/>
</dbReference>
<keyword evidence="8" id="KW-0677">Repeat</keyword>
<evidence type="ECO:0000256" key="17">
    <source>
        <dbReference type="PROSITE-ProRule" id="PRU00076"/>
    </source>
</evidence>
<dbReference type="PROSITE" id="PS50011">
    <property type="entry name" value="PROTEIN_KINASE_DOM"/>
    <property type="match status" value="1"/>
</dbReference>
<keyword evidence="7 20" id="KW-0732">Signal</keyword>
<evidence type="ECO:0000256" key="7">
    <source>
        <dbReference type="ARBA" id="ARBA00022729"/>
    </source>
</evidence>
<feature type="domain" description="EGF-like" evidence="22">
    <location>
        <begin position="297"/>
        <end position="332"/>
    </location>
</feature>
<evidence type="ECO:0000256" key="20">
    <source>
        <dbReference type="SAM" id="SignalP"/>
    </source>
</evidence>
<proteinExistence type="predicted"/>
<dbReference type="Gene3D" id="3.30.200.20">
    <property type="entry name" value="Phosphorylase Kinase, domain 1"/>
    <property type="match status" value="1"/>
</dbReference>
<dbReference type="InterPro" id="IPR013695">
    <property type="entry name" value="WAK"/>
</dbReference>
<dbReference type="Proteomes" id="UP001515500">
    <property type="component" value="Chromosome 7"/>
</dbReference>
<dbReference type="SUPFAM" id="SSF57196">
    <property type="entry name" value="EGF/Laminin"/>
    <property type="match status" value="1"/>
</dbReference>
<keyword evidence="2" id="KW-0723">Serine/threonine-protein kinase</keyword>
<evidence type="ECO:0000256" key="11">
    <source>
        <dbReference type="ARBA" id="ARBA00022840"/>
    </source>
</evidence>
<protein>
    <submittedName>
        <fullName evidence="24">Wall-associated receptor kinase 2-like</fullName>
    </submittedName>
</protein>
<evidence type="ECO:0000256" key="5">
    <source>
        <dbReference type="ARBA" id="ARBA00022679"/>
    </source>
</evidence>
<evidence type="ECO:0000256" key="13">
    <source>
        <dbReference type="ARBA" id="ARBA00023136"/>
    </source>
</evidence>
<dbReference type="InterPro" id="IPR000152">
    <property type="entry name" value="EGF-type_Asp/Asn_hydroxyl_site"/>
</dbReference>
<dbReference type="CDD" id="cd14066">
    <property type="entry name" value="STKc_IRAK"/>
    <property type="match status" value="1"/>
</dbReference>
<dbReference type="SMART" id="SM00179">
    <property type="entry name" value="EGF_CA"/>
    <property type="match status" value="2"/>
</dbReference>
<dbReference type="CDD" id="cd00054">
    <property type="entry name" value="EGF_CA"/>
    <property type="match status" value="1"/>
</dbReference>
<feature type="transmembrane region" description="Helical" evidence="19">
    <location>
        <begin position="349"/>
        <end position="372"/>
    </location>
</feature>
<dbReference type="PANTHER" id="PTHR27005">
    <property type="entry name" value="WALL-ASSOCIATED RECEPTOR KINASE-LIKE 21"/>
    <property type="match status" value="1"/>
</dbReference>
<dbReference type="InterPro" id="IPR001881">
    <property type="entry name" value="EGF-like_Ca-bd_dom"/>
</dbReference>
<dbReference type="InterPro" id="IPR000742">
    <property type="entry name" value="EGF"/>
</dbReference>
<keyword evidence="6 19" id="KW-0812">Transmembrane</keyword>
<gene>
    <name evidence="24" type="primary">LOC120264686</name>
</gene>
<evidence type="ECO:0000256" key="2">
    <source>
        <dbReference type="ARBA" id="ARBA00022527"/>
    </source>
</evidence>
<dbReference type="Pfam" id="PF00069">
    <property type="entry name" value="Pkinase"/>
    <property type="match status" value="1"/>
</dbReference>
<dbReference type="PROSITE" id="PS00108">
    <property type="entry name" value="PROTEIN_KINASE_ST"/>
    <property type="match status" value="1"/>
</dbReference>
<evidence type="ECO:0000256" key="6">
    <source>
        <dbReference type="ARBA" id="ARBA00022692"/>
    </source>
</evidence>
<evidence type="ECO:0000256" key="3">
    <source>
        <dbReference type="ARBA" id="ARBA00022536"/>
    </source>
</evidence>
<sequence>MFLCLLVHVLLFFSSSSGTSSMALNGTLPGCKDKCGNFTIPYPFGLSDGCHLPGFNITCNDTNNNIPPKLFVDNGNIEIFNITDEVIVIDFVGAANYGPYGCDYRTTTGFALSYTWSHLADDRYPYTFSQDRNMFTAIGCSMMATFYDGLIPNSSISGCISVCRDKSRITDGQCFGNGCCQSSIPTGLKGIDINLGSIFLNGVSYITNCSKAFLVEKDTFVFNASFIDSFNGTGLKVVLDWAIRNQTCDVARMSTDYACRDNTLCVNSTNGPGYRCSCLPGYQGNPYLLAVPNGCQDINECAGDQTTNNCSMLCVNTPGSYYCSCPHGYQGDGKINGTGCSKKSKQLQIVLGCVFGSLVLLIVGIWLSYWAIRNRRMNKLREMFFEQNGGLLMQQLLSSHSMGTKSARIFTEKELELATDNYNESRVLGQGGYGIVYKGILTSNQIVAIKKSKFMDNNNQINQMDQFINEVVILSQVIHKNVVKILGCCLETPVPLLVYEYVPGGTLYHHIHERKGSLSWSIRLKIATETADALSYLHSATETQILHRDVKSANILLDDNYMAKVSDFGASRLIPQDADNKTTMVQGTPGYLDPECYSSGILTEKSDVYSFGVVLAELLTGEKPISHGRKQEEKSLAIYFVLSVKRNSMFDILEPRVKTEAKQEQLQGMTELIQGCLKMKGDERPTMKAVALELERLKSQDVDSLHEWPVLNECGVDESVVVKTKRFVKWKSLEDESLLGRSISSCASCHETGNTSDLLMGSSSTMFLSSTSSTMDTEIMLAALGPRKK</sequence>
<dbReference type="InterPro" id="IPR018097">
    <property type="entry name" value="EGF_Ca-bd_CS"/>
</dbReference>
<dbReference type="PROSITE" id="PS50026">
    <property type="entry name" value="EGF_3"/>
    <property type="match status" value="1"/>
</dbReference>
<evidence type="ECO:0000256" key="1">
    <source>
        <dbReference type="ARBA" id="ARBA00004479"/>
    </source>
</evidence>
<dbReference type="PANTHER" id="PTHR27005:SF283">
    <property type="entry name" value="OS02G0633066 PROTEIN"/>
    <property type="match status" value="1"/>
</dbReference>
<dbReference type="SMART" id="SM00220">
    <property type="entry name" value="S_TKc"/>
    <property type="match status" value="1"/>
</dbReference>
<name>A0AB40BLY9_DIOCR</name>
<feature type="chain" id="PRO_5044252107" evidence="20">
    <location>
        <begin position="19"/>
        <end position="789"/>
    </location>
</feature>
<comment type="caution">
    <text evidence="17">Lacks conserved residue(s) required for the propagation of feature annotation.</text>
</comment>
<dbReference type="PROSITE" id="PS00107">
    <property type="entry name" value="PROTEIN_KINASE_ATP"/>
    <property type="match status" value="1"/>
</dbReference>
<dbReference type="InterPro" id="IPR008271">
    <property type="entry name" value="Ser/Thr_kinase_AS"/>
</dbReference>
<keyword evidence="14" id="KW-1015">Disulfide bond</keyword>
<dbReference type="SMART" id="SM00181">
    <property type="entry name" value="EGF"/>
    <property type="match status" value="2"/>
</dbReference>
<evidence type="ECO:0000256" key="9">
    <source>
        <dbReference type="ARBA" id="ARBA00022741"/>
    </source>
</evidence>
<dbReference type="InterPro" id="IPR025287">
    <property type="entry name" value="WAK_GUB"/>
</dbReference>
<evidence type="ECO:0000256" key="4">
    <source>
        <dbReference type="ARBA" id="ARBA00022553"/>
    </source>
</evidence>
<dbReference type="GO" id="GO:0030247">
    <property type="term" value="F:polysaccharide binding"/>
    <property type="evidence" value="ECO:0007669"/>
    <property type="project" value="InterPro"/>
</dbReference>
<evidence type="ECO:0000256" key="12">
    <source>
        <dbReference type="ARBA" id="ARBA00022989"/>
    </source>
</evidence>
<evidence type="ECO:0000256" key="10">
    <source>
        <dbReference type="ARBA" id="ARBA00022777"/>
    </source>
</evidence>
<comment type="subcellular location">
    <subcellularLocation>
        <location evidence="1">Membrane</location>
        <topology evidence="1">Single-pass type I membrane protein</topology>
    </subcellularLocation>
</comment>
<dbReference type="PROSITE" id="PS01187">
    <property type="entry name" value="EGF_CA"/>
    <property type="match status" value="1"/>
</dbReference>
<dbReference type="SUPFAM" id="SSF56112">
    <property type="entry name" value="Protein kinase-like (PK-like)"/>
    <property type="match status" value="1"/>
</dbReference>
<reference evidence="24" key="1">
    <citation type="submission" date="2025-08" db="UniProtKB">
        <authorList>
            <consortium name="RefSeq"/>
        </authorList>
    </citation>
    <scope>IDENTIFICATION</scope>
</reference>
<dbReference type="GeneID" id="120264686"/>
<dbReference type="FunFam" id="2.10.25.10:FF:000038">
    <property type="entry name" value="Fibrillin 2"/>
    <property type="match status" value="1"/>
</dbReference>
<dbReference type="AlphaFoldDB" id="A0AB40BLY9"/>
<feature type="signal peptide" evidence="20">
    <location>
        <begin position="1"/>
        <end position="18"/>
    </location>
</feature>
<keyword evidence="4" id="KW-0597">Phosphoprotein</keyword>
<dbReference type="FunFam" id="1.10.510.10:FF:000084">
    <property type="entry name" value="Wall-associated receptor kinase 2"/>
    <property type="match status" value="1"/>
</dbReference>
<dbReference type="InterPro" id="IPR011009">
    <property type="entry name" value="Kinase-like_dom_sf"/>
</dbReference>
<dbReference type="FunFam" id="3.30.200.20:FF:000043">
    <property type="entry name" value="Wall-associated receptor kinase 2"/>
    <property type="match status" value="1"/>
</dbReference>
<dbReference type="InterPro" id="IPR045274">
    <property type="entry name" value="WAK-like"/>
</dbReference>
<keyword evidence="5" id="KW-0808">Transferase</keyword>
<dbReference type="Pfam" id="PF07645">
    <property type="entry name" value="EGF_CA"/>
    <property type="match status" value="2"/>
</dbReference>
<dbReference type="RefSeq" id="XP_039128445.1">
    <property type="nucleotide sequence ID" value="XM_039272511.1"/>
</dbReference>
<comment type="function">
    <text evidence="16">Serine/threonine-protein kinase that may function as a signaling receptor of extracellular matrix component. Binding to pectin may have significance in the control of cell expansion, morphogenesis and development.</text>
</comment>
<dbReference type="InterPro" id="IPR000719">
    <property type="entry name" value="Prot_kinase_dom"/>
</dbReference>